<dbReference type="Gene3D" id="1.10.287.950">
    <property type="entry name" value="Methyl-accepting chemotaxis protein"/>
    <property type="match status" value="1"/>
</dbReference>
<dbReference type="AlphaFoldDB" id="A0ABC8B5V0"/>
<evidence type="ECO:0000313" key="2">
    <source>
        <dbReference type="Proteomes" id="UP000180166"/>
    </source>
</evidence>
<proteinExistence type="predicted"/>
<dbReference type="Proteomes" id="UP000180166">
    <property type="component" value="Chromosome"/>
</dbReference>
<sequence>MVFGKRTRWVLIVLLLAAAVTAGTLSVLRLRSAPTAVALVNDDSGPLGARIAKELQDSGTRRWDVVAEADTKDYAAVVTLPADLTADIKSLATAKPVKAQVTVDTHRRADANLVNDAVNEVTKKISAAGLDTMFATMNTARLQVSQIAGTSQLLSAGVQAAADGASQFSGGADQMMGFLNQAKAGAGQLTSGIDALNSTLSAATTQANQLATALDSTGVTMGQVTQSADTLAGGLNLVVPLLQALPFANDPQLASVITQLRALQNIANQADAQLSGFANLTGTQVTPDAKVGQLLRDAATKLNDASAQLNQGASLAQQIPAIADQAGTQLTAALQALTGGVTQLQAVTKTLGNQTNQALGSLPQFGVPQQVTISAALTDPVDIIRK</sequence>
<protein>
    <submittedName>
        <fullName evidence="1">Uncharacterized protein</fullName>
    </submittedName>
</protein>
<dbReference type="RefSeq" id="WP_033085501.1">
    <property type="nucleotide sequence ID" value="NZ_AP028458.1"/>
</dbReference>
<gene>
    <name evidence="1" type="ORF">NS506_07765</name>
</gene>
<evidence type="ECO:0000313" key="1">
    <source>
        <dbReference type="EMBL" id="APB01783.1"/>
    </source>
</evidence>
<organism evidence="1 2">
    <name type="scientific">Nocardia seriolae</name>
    <dbReference type="NCBI Taxonomy" id="37332"/>
    <lineage>
        <taxon>Bacteria</taxon>
        <taxon>Bacillati</taxon>
        <taxon>Actinomycetota</taxon>
        <taxon>Actinomycetes</taxon>
        <taxon>Mycobacteriales</taxon>
        <taxon>Nocardiaceae</taxon>
        <taxon>Nocardia</taxon>
    </lineage>
</organism>
<dbReference type="EMBL" id="CP017839">
    <property type="protein sequence ID" value="APB01783.1"/>
    <property type="molecule type" value="Genomic_DNA"/>
</dbReference>
<dbReference type="KEGG" id="nsr:NS506_07765"/>
<accession>A0ABC8B5V0</accession>
<name>A0ABC8B5V0_9NOCA</name>
<reference evidence="1 2" key="1">
    <citation type="submission" date="2016-10" db="EMBL/GenBank/DDBJ databases">
        <title>Genome sequence of Nocardia seriolae strain EM150506, isolated from Anguila japonica.</title>
        <authorList>
            <person name="Han H.-J."/>
        </authorList>
    </citation>
    <scope>NUCLEOTIDE SEQUENCE [LARGE SCALE GENOMIC DNA]</scope>
    <source>
        <strain evidence="1 2">EM150506</strain>
    </source>
</reference>